<sequence>MCLMQLRALHTTLSSVAAKTYKGCLEEESKQTRITLKEKIREYFNSANPLTGYEIEEVKRVNEEYIVKDTRQLVTMYRDNVFTGRAVARIFHGIQSPNYPAVIWGRCKFWRSHLKDDLHEICNIATGEILKMRLMR</sequence>
<keyword evidence="2" id="KW-1185">Reference proteome</keyword>
<evidence type="ECO:0000313" key="1">
    <source>
        <dbReference type="EMBL" id="KAK9707652.1"/>
    </source>
</evidence>
<name>A0AAW1JTN4_POPJA</name>
<evidence type="ECO:0000313" key="2">
    <source>
        <dbReference type="Proteomes" id="UP001458880"/>
    </source>
</evidence>
<comment type="caution">
    <text evidence="1">The sequence shown here is derived from an EMBL/GenBank/DDBJ whole genome shotgun (WGS) entry which is preliminary data.</text>
</comment>
<dbReference type="EMBL" id="JASPKY010000345">
    <property type="protein sequence ID" value="KAK9707652.1"/>
    <property type="molecule type" value="Genomic_DNA"/>
</dbReference>
<dbReference type="AlphaFoldDB" id="A0AAW1JTN4"/>
<organism evidence="1 2">
    <name type="scientific">Popillia japonica</name>
    <name type="common">Japanese beetle</name>
    <dbReference type="NCBI Taxonomy" id="7064"/>
    <lineage>
        <taxon>Eukaryota</taxon>
        <taxon>Metazoa</taxon>
        <taxon>Ecdysozoa</taxon>
        <taxon>Arthropoda</taxon>
        <taxon>Hexapoda</taxon>
        <taxon>Insecta</taxon>
        <taxon>Pterygota</taxon>
        <taxon>Neoptera</taxon>
        <taxon>Endopterygota</taxon>
        <taxon>Coleoptera</taxon>
        <taxon>Polyphaga</taxon>
        <taxon>Scarabaeiformia</taxon>
        <taxon>Scarabaeidae</taxon>
        <taxon>Rutelinae</taxon>
        <taxon>Popillia</taxon>
    </lineage>
</organism>
<reference evidence="1 2" key="1">
    <citation type="journal article" date="2024" name="BMC Genomics">
        <title>De novo assembly and annotation of Popillia japonica's genome with initial clues to its potential as an invasive pest.</title>
        <authorList>
            <person name="Cucini C."/>
            <person name="Boschi S."/>
            <person name="Funari R."/>
            <person name="Cardaioli E."/>
            <person name="Iannotti N."/>
            <person name="Marturano G."/>
            <person name="Paoli F."/>
            <person name="Bruttini M."/>
            <person name="Carapelli A."/>
            <person name="Frati F."/>
            <person name="Nardi F."/>
        </authorList>
    </citation>
    <scope>NUCLEOTIDE SEQUENCE [LARGE SCALE GENOMIC DNA]</scope>
    <source>
        <strain evidence="1">DMR45628</strain>
    </source>
</reference>
<proteinExistence type="predicted"/>
<protein>
    <submittedName>
        <fullName evidence="1">Uncharacterized protein</fullName>
    </submittedName>
</protein>
<gene>
    <name evidence="1" type="ORF">QE152_g27688</name>
</gene>
<dbReference type="Proteomes" id="UP001458880">
    <property type="component" value="Unassembled WGS sequence"/>
</dbReference>
<accession>A0AAW1JTN4</accession>